<feature type="domain" description="BRCT" evidence="3">
    <location>
        <begin position="314"/>
        <end position="411"/>
    </location>
</feature>
<feature type="domain" description="BRCT" evidence="3">
    <location>
        <begin position="422"/>
        <end position="480"/>
    </location>
</feature>
<organism evidence="4 5">
    <name type="scientific">Discina gigas</name>
    <dbReference type="NCBI Taxonomy" id="1032678"/>
    <lineage>
        <taxon>Eukaryota</taxon>
        <taxon>Fungi</taxon>
        <taxon>Dikarya</taxon>
        <taxon>Ascomycota</taxon>
        <taxon>Pezizomycotina</taxon>
        <taxon>Pezizomycetes</taxon>
        <taxon>Pezizales</taxon>
        <taxon>Discinaceae</taxon>
        <taxon>Discina</taxon>
    </lineage>
</organism>
<feature type="region of interest" description="Disordered" evidence="2">
    <location>
        <begin position="483"/>
        <end position="516"/>
    </location>
</feature>
<comment type="caution">
    <text evidence="4">The sequence shown here is derived from an EMBL/GenBank/DDBJ whole genome shotgun (WGS) entry which is preliminary data.</text>
</comment>
<dbReference type="InterPro" id="IPR059215">
    <property type="entry name" value="BRCT2_TopBP1-like"/>
</dbReference>
<protein>
    <submittedName>
        <fullName evidence="4">Protein kinase activating protein dpb11</fullName>
    </submittedName>
</protein>
<dbReference type="Gene3D" id="3.40.50.10190">
    <property type="entry name" value="BRCT domain"/>
    <property type="match status" value="5"/>
</dbReference>
<dbReference type="SUPFAM" id="SSF52113">
    <property type="entry name" value="BRCT domain"/>
    <property type="match status" value="5"/>
</dbReference>
<feature type="compositionally biased region" description="Basic and acidic residues" evidence="2">
    <location>
        <begin position="535"/>
        <end position="547"/>
    </location>
</feature>
<gene>
    <name evidence="4" type="primary">DPB11</name>
    <name evidence="4" type="ORF">Q9L58_001405</name>
</gene>
<dbReference type="Pfam" id="PF00533">
    <property type="entry name" value="BRCT"/>
    <property type="match status" value="1"/>
</dbReference>
<dbReference type="Pfam" id="PF12738">
    <property type="entry name" value="PTCB-BRCT"/>
    <property type="match status" value="2"/>
</dbReference>
<feature type="compositionally biased region" description="Polar residues" evidence="2">
    <location>
        <begin position="831"/>
        <end position="842"/>
    </location>
</feature>
<dbReference type="PANTHER" id="PTHR13561:SF20">
    <property type="entry name" value="DNA TOPOISOMERASE 2-BINDING PROTEIN 1"/>
    <property type="match status" value="1"/>
</dbReference>
<accession>A0ABR3GUI5</accession>
<evidence type="ECO:0000313" key="5">
    <source>
        <dbReference type="Proteomes" id="UP001447188"/>
    </source>
</evidence>
<feature type="region of interest" description="Disordered" evidence="2">
    <location>
        <begin position="682"/>
        <end position="908"/>
    </location>
</feature>
<feature type="compositionally biased region" description="Basic and acidic residues" evidence="2">
    <location>
        <begin position="707"/>
        <end position="720"/>
    </location>
</feature>
<feature type="compositionally biased region" description="Polar residues" evidence="2">
    <location>
        <begin position="688"/>
        <end position="699"/>
    </location>
</feature>
<evidence type="ECO:0000313" key="4">
    <source>
        <dbReference type="EMBL" id="KAL0639577.1"/>
    </source>
</evidence>
<dbReference type="EMBL" id="JBBBZM010000010">
    <property type="protein sequence ID" value="KAL0639577.1"/>
    <property type="molecule type" value="Genomic_DNA"/>
</dbReference>
<proteinExistence type="predicted"/>
<dbReference type="InterPro" id="IPR001357">
    <property type="entry name" value="BRCT_dom"/>
</dbReference>
<reference evidence="4 5" key="1">
    <citation type="submission" date="2024-02" db="EMBL/GenBank/DDBJ databases">
        <title>Discinaceae phylogenomics.</title>
        <authorList>
            <person name="Dirks A.C."/>
            <person name="James T.Y."/>
        </authorList>
    </citation>
    <scope>NUCLEOTIDE SEQUENCE [LARGE SCALE GENOMIC DNA]</scope>
    <source>
        <strain evidence="4 5">ACD0624</strain>
    </source>
</reference>
<dbReference type="InterPro" id="IPR036420">
    <property type="entry name" value="BRCT_dom_sf"/>
</dbReference>
<evidence type="ECO:0000259" key="3">
    <source>
        <dbReference type="PROSITE" id="PS50172"/>
    </source>
</evidence>
<dbReference type="CDD" id="cd17731">
    <property type="entry name" value="BRCT_TopBP1_rpt2_like"/>
    <property type="match status" value="1"/>
</dbReference>
<dbReference type="GO" id="GO:0016301">
    <property type="term" value="F:kinase activity"/>
    <property type="evidence" value="ECO:0007669"/>
    <property type="project" value="UniProtKB-KW"/>
</dbReference>
<feature type="domain" description="BRCT" evidence="3">
    <location>
        <begin position="584"/>
        <end position="675"/>
    </location>
</feature>
<feature type="compositionally biased region" description="Acidic residues" evidence="2">
    <location>
        <begin position="721"/>
        <end position="742"/>
    </location>
</feature>
<dbReference type="Proteomes" id="UP001447188">
    <property type="component" value="Unassembled WGS sequence"/>
</dbReference>
<keyword evidence="1" id="KW-0677">Repeat</keyword>
<dbReference type="SMART" id="SM00292">
    <property type="entry name" value="BRCT"/>
    <property type="match status" value="4"/>
</dbReference>
<feature type="compositionally biased region" description="Basic and acidic residues" evidence="2">
    <location>
        <begin position="894"/>
        <end position="906"/>
    </location>
</feature>
<feature type="compositionally biased region" description="Low complexity" evidence="2">
    <location>
        <begin position="843"/>
        <end position="859"/>
    </location>
</feature>
<dbReference type="CDD" id="cd18433">
    <property type="entry name" value="BRCT_Rad4_rpt3"/>
    <property type="match status" value="1"/>
</dbReference>
<evidence type="ECO:0000256" key="2">
    <source>
        <dbReference type="SAM" id="MobiDB-lite"/>
    </source>
</evidence>
<sequence length="950" mass="104847">MADQAEITRHSHPLSRIVICCTSVPPESRQALARKAQDMGARHVLDLTSDVTHLVCRDVTTPKYKYVAKMRSDVKVMKVEWVDAMYDLWINGEDINPRDFEEKFKLPTLYRLSISVTGILDGEPQGDIMVSFNAHTDRKIPAVVADRKKIEELLVDQKATYHPDLTKHVSHLIAAAPTGNKYEFARNNGIHVVVVQWLYDSLERGMALDESRYDPRLPGENIGVGARPTLPSVALVEVVPEVRGKRKIRKRAEDMLGSQSQSIWGDILGQASNPKPKKRDEWEDNSHANNAKKSGETGEAPAKNHSLQANKVEAKTGILARATFYIYGYTKKQGETIKNILTSYGGNIVSSLQNLKKFEDSARLFVVVPHNLPGRDCPDVSNFESVSTVTEWWVEACMHKGRFVEPSEGFVYSTFEEFPLEGGQFQDILSKKRHLLVTDLPAKGEKFDFAVQNNIPVVTAEWFQECLNQSKRVPFTEFLVERQKGAQSEDPESSKRAGDVGDSGYNKRPRLSGMDFQGKLLGENLQSFGDRLRRKIPDEKTGADADAKTSGPPSKNRHTRGFGGNIQGERMRGSLSVHGGEAREKMSILHGCVVCARSVELNSVAKSLGASVVESFSPNDMVPITHLIHSSKSPRDTTKDFKLANATDGCHIVSPDWLFKCEKSGEMVDEKAYPPIIAPSRGLELDFTNDSSSSLSPVNTMELEMPSEPKIKVERKRLEVNGEDDDEAGILPPGEDEDDDLDTIYQPPRNPEPTPPTSASGSTLPFLLGTRNPHPSVQSASDEVRGTPEPPDESGGKVPISIGNILGKLGKGELTTAMDKRRKPRGKLQGKATSNLSSYNTFSRASSVSSSCAGSVPPSQQGNGPEVKNLRRKDPNTPNKQYEAELPAPSQAIRYEDPEAEKERKSVRAKLSGDAFMVETPKSRSATRKIKAAVDVEGFGSVARRTKRNK</sequence>
<dbReference type="PROSITE" id="PS50172">
    <property type="entry name" value="BRCT"/>
    <property type="match status" value="5"/>
</dbReference>
<keyword evidence="4" id="KW-0808">Transferase</keyword>
<dbReference type="PANTHER" id="PTHR13561">
    <property type="entry name" value="DNA REPLICATION REGULATOR DPB11-RELATED"/>
    <property type="match status" value="1"/>
</dbReference>
<feature type="region of interest" description="Disordered" evidence="2">
    <location>
        <begin position="534"/>
        <end position="571"/>
    </location>
</feature>
<keyword evidence="5" id="KW-1185">Reference proteome</keyword>
<keyword evidence="4" id="KW-0418">Kinase</keyword>
<evidence type="ECO:0000256" key="1">
    <source>
        <dbReference type="ARBA" id="ARBA00022737"/>
    </source>
</evidence>
<feature type="domain" description="BRCT" evidence="3">
    <location>
        <begin position="146"/>
        <end position="215"/>
    </location>
</feature>
<feature type="domain" description="BRCT" evidence="3">
    <location>
        <begin position="9"/>
        <end position="82"/>
    </location>
</feature>
<name>A0ABR3GUI5_9PEZI</name>
<feature type="region of interest" description="Disordered" evidence="2">
    <location>
        <begin position="266"/>
        <end position="308"/>
    </location>
</feature>